<protein>
    <submittedName>
        <fullName evidence="1">Clostripain</fullName>
    </submittedName>
</protein>
<keyword evidence="2" id="KW-1185">Reference proteome</keyword>
<evidence type="ECO:0000313" key="1">
    <source>
        <dbReference type="EMBL" id="SEQ29895.1"/>
    </source>
</evidence>
<gene>
    <name evidence="1" type="ORF">SAMN04487977_103302</name>
</gene>
<sequence>MKVRQIVFLLLFAVIYLTGCLEQPSIVTVVNKNQIVEEPEPIVEPEPEPEPEPEISKQLTLMVYMAADNDLESYALQNLNQMELADCENLNVLVLMDRSEGYDETDGDWKDTRLFEVCKDISGSAHIVSRRIDCPDLGLSNHEKTELDMANPYVLSNFIEFIKRQYLTEKYALIIWGHGTGWRYKIEENRLNCDGRAVAIDDKTGSYMQVTDLGNALRGQGLNVIGFDTCFGGVFENVYELKNCAEFTVGSPGITPGAGWDYKSLLENLSAGDFSSRTIADQMCNSSSAKTTVFCNEKLETLMNSFESFSKNLANQIKSEDKRRSVFNTLFNAKSYRYTQYPCDMYLDIYSMAELYANDSNKVLASSAEQLKKDVCAVTLSDRGYGIGVHFIPLVSSQITAVTHSFDYIKNPENSHQCLFIRDSLWWVPTYDGKTGSLLNKLFYTDY</sequence>
<proteinExistence type="predicted"/>
<dbReference type="InterPro" id="IPR005077">
    <property type="entry name" value="Peptidase_C11"/>
</dbReference>
<name>A0A1H9EW66_9SPIR</name>
<reference evidence="1 2" key="1">
    <citation type="submission" date="2016-10" db="EMBL/GenBank/DDBJ databases">
        <authorList>
            <person name="de Groot N.N."/>
        </authorList>
    </citation>
    <scope>NUCLEOTIDE SEQUENCE [LARGE SCALE GENOMIC DNA]</scope>
    <source>
        <strain evidence="1 2">B25</strain>
    </source>
</reference>
<dbReference type="Gene3D" id="3.40.50.11970">
    <property type="match status" value="1"/>
</dbReference>
<organism evidence="1 2">
    <name type="scientific">Treponema bryantii</name>
    <dbReference type="NCBI Taxonomy" id="163"/>
    <lineage>
        <taxon>Bacteria</taxon>
        <taxon>Pseudomonadati</taxon>
        <taxon>Spirochaetota</taxon>
        <taxon>Spirochaetia</taxon>
        <taxon>Spirochaetales</taxon>
        <taxon>Treponemataceae</taxon>
        <taxon>Treponema</taxon>
    </lineage>
</organism>
<dbReference type="PANTHER" id="PTHR37835:SF1">
    <property type="entry name" value="ALPHA-CLOSTRIPAIN"/>
    <property type="match status" value="1"/>
</dbReference>
<dbReference type="Proteomes" id="UP000182360">
    <property type="component" value="Unassembled WGS sequence"/>
</dbReference>
<dbReference type="EMBL" id="FOFU01000003">
    <property type="protein sequence ID" value="SEQ29895.1"/>
    <property type="molecule type" value="Genomic_DNA"/>
</dbReference>
<dbReference type="Pfam" id="PF03415">
    <property type="entry name" value="Peptidase_C11"/>
    <property type="match status" value="1"/>
</dbReference>
<dbReference type="AlphaFoldDB" id="A0A1H9EW66"/>
<accession>A0A1H9EW66</accession>
<dbReference type="PANTHER" id="PTHR37835">
    <property type="entry name" value="ALPHA-CLOSTRIPAIN"/>
    <property type="match status" value="1"/>
</dbReference>
<dbReference type="RefSeq" id="WP_074642582.1">
    <property type="nucleotide sequence ID" value="NZ_FOFU01000003.1"/>
</dbReference>
<evidence type="ECO:0000313" key="2">
    <source>
        <dbReference type="Proteomes" id="UP000182360"/>
    </source>
</evidence>